<dbReference type="SMART" id="SM01007">
    <property type="entry name" value="Aldolase_II"/>
    <property type="match status" value="1"/>
</dbReference>
<dbReference type="PANTHER" id="PTHR22789">
    <property type="entry name" value="FUCULOSE PHOSPHATE ALDOLASE"/>
    <property type="match status" value="1"/>
</dbReference>
<dbReference type="SUPFAM" id="SSF53639">
    <property type="entry name" value="AraD/HMP-PK domain-like"/>
    <property type="match status" value="1"/>
</dbReference>
<evidence type="ECO:0000256" key="1">
    <source>
        <dbReference type="ARBA" id="ARBA00022723"/>
    </source>
</evidence>
<dbReference type="STRING" id="679926.Mpet_1693"/>
<dbReference type="InterPro" id="IPR050197">
    <property type="entry name" value="Aldolase_class_II_sugar_metab"/>
</dbReference>
<dbReference type="eggNOG" id="arCOG04226">
    <property type="taxonomic scope" value="Archaea"/>
</dbReference>
<dbReference type="Gene3D" id="3.40.225.10">
    <property type="entry name" value="Class II aldolase/adducin N-terminal domain"/>
    <property type="match status" value="1"/>
</dbReference>
<dbReference type="KEGG" id="mpi:Mpet_1693"/>
<keyword evidence="5" id="KW-1185">Reference proteome</keyword>
<dbReference type="NCBIfam" id="NF006413">
    <property type="entry name" value="PRK08660.1"/>
    <property type="match status" value="1"/>
</dbReference>
<accession>E1RHE2</accession>
<gene>
    <name evidence="4" type="ordered locus">Mpet_1693</name>
</gene>
<proteinExistence type="predicted"/>
<dbReference type="UniPathway" id="UPA00071"/>
<dbReference type="RefSeq" id="WP_013329623.1">
    <property type="nucleotide sequence ID" value="NC_014507.1"/>
</dbReference>
<evidence type="ECO:0000259" key="3">
    <source>
        <dbReference type="SMART" id="SM01007"/>
    </source>
</evidence>
<feature type="domain" description="Class II aldolase/adducin N-terminal" evidence="3">
    <location>
        <begin position="4"/>
        <end position="172"/>
    </location>
</feature>
<dbReference type="OrthoDB" id="18709at2157"/>
<dbReference type="GO" id="GO:0019323">
    <property type="term" value="P:pentose catabolic process"/>
    <property type="evidence" value="ECO:0007669"/>
    <property type="project" value="TreeGrafter"/>
</dbReference>
<dbReference type="InterPro" id="IPR001303">
    <property type="entry name" value="Aldolase_II/adducin_N"/>
</dbReference>
<sequence length="182" mass="19662">MQNKEFELTGRRLFNEGLVAGNFGNMSVRVRGGFLITSSGSFLDEEESLKFVTMDGVPEDGASSEWRVHYRAYLACDDAEAIVHAHPPLSVAASLVYDEIIPEDSEGKMLCPVIPVVDGEPGTDELAENVAKALVSNPVVVAKGHGTFAKGKDLKEAYLLTSTAEHCCKILYYLGGFGGRSF</sequence>
<dbReference type="AlphaFoldDB" id="E1RHE2"/>
<evidence type="ECO:0000313" key="4">
    <source>
        <dbReference type="EMBL" id="ADN36446.1"/>
    </source>
</evidence>
<dbReference type="EMBL" id="CP002117">
    <property type="protein sequence ID" value="ADN36446.1"/>
    <property type="molecule type" value="Genomic_DNA"/>
</dbReference>
<evidence type="ECO:0000313" key="5">
    <source>
        <dbReference type="Proteomes" id="UP000006565"/>
    </source>
</evidence>
<dbReference type="Pfam" id="PF00596">
    <property type="entry name" value="Aldolase_II"/>
    <property type="match status" value="1"/>
</dbReference>
<dbReference type="InterPro" id="IPR036409">
    <property type="entry name" value="Aldolase_II/adducin_N_sf"/>
</dbReference>
<dbReference type="Proteomes" id="UP000006565">
    <property type="component" value="Chromosome"/>
</dbReference>
<evidence type="ECO:0000256" key="2">
    <source>
        <dbReference type="ARBA" id="ARBA00023239"/>
    </source>
</evidence>
<keyword evidence="1" id="KW-0479">Metal-binding</keyword>
<dbReference type="GeneID" id="9744165"/>
<dbReference type="PANTHER" id="PTHR22789:SF0">
    <property type="entry name" value="3-OXO-TETRONATE 4-PHOSPHATE DECARBOXYLASE-RELATED"/>
    <property type="match status" value="1"/>
</dbReference>
<name>E1RHE2_METP4</name>
<dbReference type="HOGENOM" id="CLU_006033_3_4_2"/>
<reference evidence="4 5" key="1">
    <citation type="journal article" date="2010" name="Stand. Genomic Sci.">
        <title>Complete genome sequence of Methanoplanus petrolearius type strain (SEBR 4847).</title>
        <authorList>
            <person name="Brambilla E."/>
            <person name="Djao O.D."/>
            <person name="Daligault H."/>
            <person name="Lapidus A."/>
            <person name="Lucas S."/>
            <person name="Hammon N."/>
            <person name="Nolan M."/>
            <person name="Tice H."/>
            <person name="Cheng J.F."/>
            <person name="Han C."/>
            <person name="Tapia R."/>
            <person name="Goodwin L."/>
            <person name="Pitluck S."/>
            <person name="Liolios K."/>
            <person name="Ivanova N."/>
            <person name="Mavromatis K."/>
            <person name="Mikhailova N."/>
            <person name="Pati A."/>
            <person name="Chen A."/>
            <person name="Palaniappan K."/>
            <person name="Land M."/>
            <person name="Hauser L."/>
            <person name="Chang Y.J."/>
            <person name="Jeffries C.D."/>
            <person name="Rohde M."/>
            <person name="Spring S."/>
            <person name="Sikorski J."/>
            <person name="Goker M."/>
            <person name="Woyke T."/>
            <person name="Bristow J."/>
            <person name="Eisen J.A."/>
            <person name="Markowitz V."/>
            <person name="Hugenholtz P."/>
            <person name="Kyrpides N.C."/>
            <person name="Klenk H.P."/>
        </authorList>
    </citation>
    <scope>NUCLEOTIDE SEQUENCE [LARGE SCALE GENOMIC DNA]</scope>
    <source>
        <strain evidence="5">DSM 11571 / OCM 486 / SEBR 4847</strain>
    </source>
</reference>
<dbReference type="GO" id="GO:0016832">
    <property type="term" value="F:aldehyde-lyase activity"/>
    <property type="evidence" value="ECO:0007669"/>
    <property type="project" value="TreeGrafter"/>
</dbReference>
<dbReference type="GO" id="GO:0005829">
    <property type="term" value="C:cytosol"/>
    <property type="evidence" value="ECO:0007669"/>
    <property type="project" value="TreeGrafter"/>
</dbReference>
<protein>
    <submittedName>
        <fullName evidence="4">Class II aldolase/adducin family protein</fullName>
    </submittedName>
</protein>
<dbReference type="GO" id="GO:0046872">
    <property type="term" value="F:metal ion binding"/>
    <property type="evidence" value="ECO:0007669"/>
    <property type="project" value="UniProtKB-KW"/>
</dbReference>
<keyword evidence="2" id="KW-0456">Lyase</keyword>
<organism evidence="4 5">
    <name type="scientific">Methanolacinia petrolearia (strain DSM 11571 / OCM 486 / SEBR 4847)</name>
    <name type="common">Methanoplanus petrolearius</name>
    <dbReference type="NCBI Taxonomy" id="679926"/>
    <lineage>
        <taxon>Archaea</taxon>
        <taxon>Methanobacteriati</taxon>
        <taxon>Methanobacteriota</taxon>
        <taxon>Stenosarchaea group</taxon>
        <taxon>Methanomicrobia</taxon>
        <taxon>Methanomicrobiales</taxon>
        <taxon>Methanomicrobiaceae</taxon>
        <taxon>Methanolacinia</taxon>
    </lineage>
</organism>